<dbReference type="InterPro" id="IPR016181">
    <property type="entry name" value="Acyl_CoA_acyltransferase"/>
</dbReference>
<feature type="domain" description="N-acetyltransferase" evidence="1">
    <location>
        <begin position="8"/>
        <end position="169"/>
    </location>
</feature>
<keyword evidence="2" id="KW-0808">Transferase</keyword>
<dbReference type="Proteomes" id="UP000243535">
    <property type="component" value="Unassembled WGS sequence"/>
</dbReference>
<dbReference type="Pfam" id="PF13302">
    <property type="entry name" value="Acetyltransf_3"/>
    <property type="match status" value="1"/>
</dbReference>
<dbReference type="STRING" id="375574.GCA_001418035_00975"/>
<dbReference type="GO" id="GO:0005737">
    <property type="term" value="C:cytoplasm"/>
    <property type="evidence" value="ECO:0007669"/>
    <property type="project" value="TreeGrafter"/>
</dbReference>
<dbReference type="PANTHER" id="PTHR43441:SF10">
    <property type="entry name" value="ACETYLTRANSFERASE"/>
    <property type="match status" value="1"/>
</dbReference>
<name>A0A0K6GUX1_9NEIS</name>
<sequence>MRTLDPAITLEPQTADHAVELYPLLADPALYTYIDRPPPASLEAFTNRLRRLESRRSPDGSQQWLNWAVRLEDGELAGYVEATVYPDAAADIAYVLGSRFHRRGIATVACRQMLERLRVECHVAHCYATADRRNLASTALLNKLGFCEGDHHPHYPVSPEDVLYFLEMQA</sequence>
<dbReference type="Gene3D" id="3.40.630.30">
    <property type="match status" value="1"/>
</dbReference>
<reference evidence="3" key="1">
    <citation type="submission" date="2015-08" db="EMBL/GenBank/DDBJ databases">
        <authorList>
            <person name="Varghese N."/>
        </authorList>
    </citation>
    <scope>NUCLEOTIDE SEQUENCE [LARGE SCALE GENOMIC DNA]</scope>
    <source>
        <strain evidence="3">DSM 17901</strain>
    </source>
</reference>
<dbReference type="PROSITE" id="PS51186">
    <property type="entry name" value="GNAT"/>
    <property type="match status" value="1"/>
</dbReference>
<dbReference type="AlphaFoldDB" id="A0A0K6GUX1"/>
<evidence type="ECO:0000313" key="2">
    <source>
        <dbReference type="EMBL" id="CUA82317.1"/>
    </source>
</evidence>
<proteinExistence type="predicted"/>
<dbReference type="SUPFAM" id="SSF55729">
    <property type="entry name" value="Acyl-CoA N-acyltransferases (Nat)"/>
    <property type="match status" value="1"/>
</dbReference>
<dbReference type="EMBL" id="CYHA01000002">
    <property type="protein sequence ID" value="CUA82317.1"/>
    <property type="molecule type" value="Genomic_DNA"/>
</dbReference>
<dbReference type="InterPro" id="IPR051908">
    <property type="entry name" value="Ribosomal_N-acetyltransferase"/>
</dbReference>
<dbReference type="GO" id="GO:1990189">
    <property type="term" value="F:protein N-terminal-serine acetyltransferase activity"/>
    <property type="evidence" value="ECO:0007669"/>
    <property type="project" value="TreeGrafter"/>
</dbReference>
<dbReference type="InterPro" id="IPR000182">
    <property type="entry name" value="GNAT_dom"/>
</dbReference>
<organism evidence="2 3">
    <name type="scientific">Gulbenkiania indica</name>
    <dbReference type="NCBI Taxonomy" id="375574"/>
    <lineage>
        <taxon>Bacteria</taxon>
        <taxon>Pseudomonadati</taxon>
        <taxon>Pseudomonadota</taxon>
        <taxon>Betaproteobacteria</taxon>
        <taxon>Neisseriales</taxon>
        <taxon>Chromobacteriaceae</taxon>
        <taxon>Gulbenkiania</taxon>
    </lineage>
</organism>
<keyword evidence="3" id="KW-1185">Reference proteome</keyword>
<evidence type="ECO:0000259" key="1">
    <source>
        <dbReference type="PROSITE" id="PS51186"/>
    </source>
</evidence>
<protein>
    <submittedName>
        <fullName evidence="2">Protein N-acetyltransferase, RimJ/RimL family</fullName>
    </submittedName>
</protein>
<evidence type="ECO:0000313" key="3">
    <source>
        <dbReference type="Proteomes" id="UP000243535"/>
    </source>
</evidence>
<dbReference type="GO" id="GO:0008999">
    <property type="term" value="F:protein-N-terminal-alanine acetyltransferase activity"/>
    <property type="evidence" value="ECO:0007669"/>
    <property type="project" value="TreeGrafter"/>
</dbReference>
<gene>
    <name evidence="2" type="ORF">Ga0061063_1182</name>
</gene>
<dbReference type="PANTHER" id="PTHR43441">
    <property type="entry name" value="RIBOSOMAL-PROTEIN-SERINE ACETYLTRANSFERASE"/>
    <property type="match status" value="1"/>
</dbReference>
<accession>A0A0K6GUX1</accession>